<sequence>MMGLWASYDRLLVRLSRQTWVRAAAEWLEGHQSVASIGIAVAHTLLVVALAGPLPSCLLALTCQTLLLLFLPYNSYLAASLGTALTSRLVTVSGLQLARFLVLRMLWTPAWFVSWAVPLALFAALSLAVIPLTLLTPPAVVAVLRSGNYYEVLQLPRGAGEADVRRAKRAAALTTHPDKAGGGEAAEAAFRLGRVWDMSESAHCEGLFEADLLRDFPFNAHDNPFARLGRGSSASAKPRAGKRGGRARKKGSGK</sequence>
<evidence type="ECO:0000313" key="5">
    <source>
        <dbReference type="Proteomes" id="UP000028924"/>
    </source>
</evidence>
<dbReference type="GeneID" id="23611591"/>
<feature type="transmembrane region" description="Helical" evidence="2">
    <location>
        <begin position="66"/>
        <end position="90"/>
    </location>
</feature>
<accession>A0A087S9F9</accession>
<organism evidence="4 5">
    <name type="scientific">Auxenochlorella protothecoides</name>
    <name type="common">Green microalga</name>
    <name type="synonym">Chlorella protothecoides</name>
    <dbReference type="NCBI Taxonomy" id="3075"/>
    <lineage>
        <taxon>Eukaryota</taxon>
        <taxon>Viridiplantae</taxon>
        <taxon>Chlorophyta</taxon>
        <taxon>core chlorophytes</taxon>
        <taxon>Trebouxiophyceae</taxon>
        <taxon>Chlorellales</taxon>
        <taxon>Chlorellaceae</taxon>
        <taxon>Auxenochlorella</taxon>
    </lineage>
</organism>
<evidence type="ECO:0000256" key="1">
    <source>
        <dbReference type="SAM" id="MobiDB-lite"/>
    </source>
</evidence>
<dbReference type="STRING" id="3075.A0A087S9F9"/>
<dbReference type="OrthoDB" id="442087at2759"/>
<evidence type="ECO:0000256" key="2">
    <source>
        <dbReference type="SAM" id="Phobius"/>
    </source>
</evidence>
<dbReference type="Proteomes" id="UP000028924">
    <property type="component" value="Unassembled WGS sequence"/>
</dbReference>
<dbReference type="Pfam" id="PF00226">
    <property type="entry name" value="DnaJ"/>
    <property type="match status" value="1"/>
</dbReference>
<feature type="transmembrane region" description="Helical" evidence="2">
    <location>
        <begin position="34"/>
        <end position="54"/>
    </location>
</feature>
<keyword evidence="2" id="KW-0812">Transmembrane</keyword>
<keyword evidence="2" id="KW-1133">Transmembrane helix</keyword>
<gene>
    <name evidence="4" type="ORF">F751_0200</name>
</gene>
<evidence type="ECO:0000259" key="3">
    <source>
        <dbReference type="PROSITE" id="PS50076"/>
    </source>
</evidence>
<reference evidence="4 5" key="1">
    <citation type="journal article" date="2014" name="BMC Genomics">
        <title>Oil accumulation mechanisms of the oleaginous microalga Chlorella protothecoides revealed through its genome, transcriptomes, and proteomes.</title>
        <authorList>
            <person name="Gao C."/>
            <person name="Wang Y."/>
            <person name="Shen Y."/>
            <person name="Yan D."/>
            <person name="He X."/>
            <person name="Dai J."/>
            <person name="Wu Q."/>
        </authorList>
    </citation>
    <scope>NUCLEOTIDE SEQUENCE [LARGE SCALE GENOMIC DNA]</scope>
    <source>
        <strain evidence="4 5">0710</strain>
    </source>
</reference>
<name>A0A087S9F9_AUXPR</name>
<dbReference type="AlphaFoldDB" id="A0A087S9F9"/>
<feature type="compositionally biased region" description="Basic residues" evidence="1">
    <location>
        <begin position="239"/>
        <end position="254"/>
    </location>
</feature>
<dbReference type="PROSITE" id="PS50076">
    <property type="entry name" value="DNAJ_2"/>
    <property type="match status" value="1"/>
</dbReference>
<feature type="domain" description="J" evidence="3">
    <location>
        <begin position="148"/>
        <end position="229"/>
    </location>
</feature>
<dbReference type="KEGG" id="apro:F751_0200"/>
<keyword evidence="2" id="KW-0472">Membrane</keyword>
<dbReference type="EMBL" id="APJO01000025">
    <property type="protein sequence ID" value="KFM22363.1"/>
    <property type="molecule type" value="Genomic_DNA"/>
</dbReference>
<dbReference type="SUPFAM" id="SSF46565">
    <property type="entry name" value="Chaperone J-domain"/>
    <property type="match status" value="1"/>
</dbReference>
<comment type="caution">
    <text evidence="4">The sequence shown here is derived from an EMBL/GenBank/DDBJ whole genome shotgun (WGS) entry which is preliminary data.</text>
</comment>
<dbReference type="CDD" id="cd06257">
    <property type="entry name" value="DnaJ"/>
    <property type="match status" value="1"/>
</dbReference>
<feature type="transmembrane region" description="Helical" evidence="2">
    <location>
        <begin position="110"/>
        <end position="135"/>
    </location>
</feature>
<evidence type="ECO:0000313" key="4">
    <source>
        <dbReference type="EMBL" id="KFM22363.1"/>
    </source>
</evidence>
<proteinExistence type="predicted"/>
<dbReference type="RefSeq" id="XP_011395592.1">
    <property type="nucleotide sequence ID" value="XM_011397290.1"/>
</dbReference>
<protein>
    <recommendedName>
        <fullName evidence="3">J domain-containing protein</fullName>
    </recommendedName>
</protein>
<dbReference type="Gene3D" id="1.10.287.110">
    <property type="entry name" value="DnaJ domain"/>
    <property type="match status" value="1"/>
</dbReference>
<keyword evidence="5" id="KW-1185">Reference proteome</keyword>
<feature type="region of interest" description="Disordered" evidence="1">
    <location>
        <begin position="225"/>
        <end position="254"/>
    </location>
</feature>
<dbReference type="InterPro" id="IPR036869">
    <property type="entry name" value="J_dom_sf"/>
</dbReference>
<dbReference type="InterPro" id="IPR001623">
    <property type="entry name" value="DnaJ_domain"/>
</dbReference>